<sequence>MTSLAIILQSAPYGNHSAQSGLNAALAASAIIEDLGLFFIADGILQLKSHQDTNTLQCKNQLAVYQLLELYDIKNVYLDQHSLQQYGLSTRELDYDYPYLSRTEIYQKIHSYSHILSF</sequence>
<dbReference type="RefSeq" id="WP_017376753.1">
    <property type="nucleotide sequence ID" value="NZ_CP012508.1"/>
</dbReference>
<evidence type="ECO:0000313" key="2">
    <source>
        <dbReference type="EMBL" id="ALB23454.1"/>
    </source>
</evidence>
<dbReference type="OrthoDB" id="9789418at2"/>
<gene>
    <name evidence="2" type="primary">dsrF</name>
    <name evidence="2" type="ORF">KU39_2274</name>
</gene>
<dbReference type="SUPFAM" id="SSF75169">
    <property type="entry name" value="DsrEFH-like"/>
    <property type="match status" value="1"/>
</dbReference>
<dbReference type="NCBIfam" id="TIGR03010">
    <property type="entry name" value="sulf_tusC_dsrF"/>
    <property type="match status" value="1"/>
</dbReference>
<dbReference type="EMBL" id="CP012508">
    <property type="protein sequence ID" value="ALB23454.1"/>
    <property type="molecule type" value="Genomic_DNA"/>
</dbReference>
<dbReference type="InterPro" id="IPR003787">
    <property type="entry name" value="Sulphur_relay_DsrE/F-like"/>
</dbReference>
<dbReference type="InterPro" id="IPR027396">
    <property type="entry name" value="DsrEFH-like"/>
</dbReference>
<comment type="similarity">
    <text evidence="1">Belongs to the DsrF/TusC family.</text>
</comment>
<accession>A0A1L6TDE9</accession>
<evidence type="ECO:0000313" key="3">
    <source>
        <dbReference type="Proteomes" id="UP000029558"/>
    </source>
</evidence>
<dbReference type="PANTHER" id="PTHR38780:SF1">
    <property type="entry name" value="PROTEIN TUSC"/>
    <property type="match status" value="1"/>
</dbReference>
<dbReference type="Proteomes" id="UP000029558">
    <property type="component" value="Chromosome"/>
</dbReference>
<protein>
    <submittedName>
        <fullName evidence="2">Sulfur relay protein DsrF</fullName>
    </submittedName>
</protein>
<name>A0A1L6TDE9_PISSA</name>
<dbReference type="InterPro" id="IPR017462">
    <property type="entry name" value="Sulphur_relay_TusC/DsrF"/>
</dbReference>
<evidence type="ECO:0000256" key="1">
    <source>
        <dbReference type="ARBA" id="ARBA00005996"/>
    </source>
</evidence>
<dbReference type="Gene3D" id="3.40.1260.10">
    <property type="entry name" value="DsrEFH-like"/>
    <property type="match status" value="1"/>
</dbReference>
<dbReference type="Pfam" id="PF02635">
    <property type="entry name" value="DsrE"/>
    <property type="match status" value="1"/>
</dbReference>
<dbReference type="NCBIfam" id="NF001238">
    <property type="entry name" value="PRK00211.1"/>
    <property type="match status" value="1"/>
</dbReference>
<proteinExistence type="inferred from homology"/>
<reference evidence="2 3" key="1">
    <citation type="journal article" date="2014" name="Genome Announc.">
        <title>Comparative Genome Analysis of Two Isolates of the Fish Pathogen Piscirickettsia salmonis from Different Hosts Reveals Major Differences in Virulence-Associated Secretion Systems.</title>
        <authorList>
            <person name="Bohle H."/>
            <person name="Henriquez P."/>
            <person name="Grothusen H."/>
            <person name="Navas E."/>
            <person name="Sandoval A."/>
            <person name="Bustamante F."/>
            <person name="Bustos P."/>
            <person name="Mancilla M."/>
        </authorList>
    </citation>
    <scope>NUCLEOTIDE SEQUENCE [LARGE SCALE GENOMIC DNA]</scope>
    <source>
        <strain evidence="3">B1-32597</strain>
    </source>
</reference>
<dbReference type="AlphaFoldDB" id="A0A1L6TDE9"/>
<dbReference type="PANTHER" id="PTHR38780">
    <property type="entry name" value="PROTEIN TUSC"/>
    <property type="match status" value="1"/>
</dbReference>
<organism evidence="2 3">
    <name type="scientific">Piscirickettsia salmonis</name>
    <dbReference type="NCBI Taxonomy" id="1238"/>
    <lineage>
        <taxon>Bacteria</taxon>
        <taxon>Pseudomonadati</taxon>
        <taxon>Pseudomonadota</taxon>
        <taxon>Gammaproteobacteria</taxon>
        <taxon>Thiotrichales</taxon>
        <taxon>Piscirickettsiaceae</taxon>
        <taxon>Piscirickettsia</taxon>
    </lineage>
</organism>